<dbReference type="RefSeq" id="XP_066713797.1">
    <property type="nucleotide sequence ID" value="XM_066860208.1"/>
</dbReference>
<evidence type="ECO:0000313" key="1">
    <source>
        <dbReference type="EMBL" id="KAK8058351.1"/>
    </source>
</evidence>
<dbReference type="Pfam" id="PF12224">
    <property type="entry name" value="Amidoligase_2"/>
    <property type="match status" value="1"/>
</dbReference>
<keyword evidence="2" id="KW-1185">Reference proteome</keyword>
<dbReference type="EMBL" id="JAQQWL010000009">
    <property type="protein sequence ID" value="KAK8058351.1"/>
    <property type="molecule type" value="Genomic_DNA"/>
</dbReference>
<dbReference type="InterPro" id="IPR022025">
    <property type="entry name" value="Amidoligase_2"/>
</dbReference>
<dbReference type="PANTHER" id="PTHR36847:SF1">
    <property type="entry name" value="AMIDOLIGASE ENZYME"/>
    <property type="match status" value="1"/>
</dbReference>
<accession>A0ABR1UHG6</accession>
<protein>
    <submittedName>
        <fullName evidence="1">Uncharacterized protein</fullName>
    </submittedName>
</protein>
<dbReference type="PANTHER" id="PTHR36847">
    <property type="entry name" value="AMIDOLIGASE ENZYME"/>
    <property type="match status" value="1"/>
</dbReference>
<reference evidence="1 2" key="1">
    <citation type="submission" date="2023-01" db="EMBL/GenBank/DDBJ databases">
        <title>Analysis of 21 Apiospora genomes using comparative genomics revels a genus with tremendous synthesis potential of carbohydrate active enzymes and secondary metabolites.</title>
        <authorList>
            <person name="Sorensen T."/>
        </authorList>
    </citation>
    <scope>NUCLEOTIDE SEQUENCE [LARGE SCALE GENOMIC DNA]</scope>
    <source>
        <strain evidence="1 2">CBS 135458</strain>
    </source>
</reference>
<organism evidence="1 2">
    <name type="scientific">Apiospora phragmitis</name>
    <dbReference type="NCBI Taxonomy" id="2905665"/>
    <lineage>
        <taxon>Eukaryota</taxon>
        <taxon>Fungi</taxon>
        <taxon>Dikarya</taxon>
        <taxon>Ascomycota</taxon>
        <taxon>Pezizomycotina</taxon>
        <taxon>Sordariomycetes</taxon>
        <taxon>Xylariomycetidae</taxon>
        <taxon>Amphisphaeriales</taxon>
        <taxon>Apiosporaceae</taxon>
        <taxon>Apiospora</taxon>
    </lineage>
</organism>
<evidence type="ECO:0000313" key="2">
    <source>
        <dbReference type="Proteomes" id="UP001480595"/>
    </source>
</evidence>
<sequence length="543" mass="62606">MASPFQSTDGRSSLLTFGIEMEFVVAYLHEGDEDPHLVDKRDVYIAKPHADFVRLESRNEVKNKWRDLIENPGKYIQENEDPKRFRAKARLLRARGLEGRLRYGDEDDPEEYQYIRHRMAKFLRDHSILAISDSNDPETQRVVSDSVKKGKDRLGLEKDDKNPSWFGYSCWDVNTDASIDEDYTKEYRWAKIEVTSPVLYYSQQSLALVKYVINLLQSEYRILINHTMMFHVHVGRGARGFSFTELQGITALLYAAAPRLDQLHPVWCGPLTTWAPGPRPHSLMANLKRRDIKRAKREAQAAHPYNPLLTTEVDIEETGGYVSRLLTPYYRPQTMTGAHEMLQQWFGHQRANAFGVARIWQTQTLEELYDCLSTVYLNPEEHSYHYRPAYNFRNLVDEPVTKKTIEFRQHCGTMSPDAIANWISVATGLCSLCVNTPLHEGLSPVLQKLEHLDPNSATSWEMNNLPRKSTINTAPLLSGRRGDPYSIYDLLRDIGRAPQAEFYQKLGIHPLPPDFFVVRDLEVDYGLKSVTKKDESSTDEKRH</sequence>
<dbReference type="GeneID" id="92093271"/>
<proteinExistence type="predicted"/>
<gene>
    <name evidence="1" type="ORF">PG994_008799</name>
</gene>
<dbReference type="Proteomes" id="UP001480595">
    <property type="component" value="Unassembled WGS sequence"/>
</dbReference>
<comment type="caution">
    <text evidence="1">The sequence shown here is derived from an EMBL/GenBank/DDBJ whole genome shotgun (WGS) entry which is preliminary data.</text>
</comment>
<name>A0ABR1UHG6_9PEZI</name>